<dbReference type="InterPro" id="IPR029787">
    <property type="entry name" value="Nucleotide_cyclase"/>
</dbReference>
<dbReference type="InterPro" id="IPR000160">
    <property type="entry name" value="GGDEF_dom"/>
</dbReference>
<protein>
    <recommendedName>
        <fullName evidence="1">diguanylate cyclase</fullName>
        <ecNumber evidence="1">2.7.7.65</ecNumber>
    </recommendedName>
</protein>
<keyword evidence="3" id="KW-0812">Transmembrane</keyword>
<evidence type="ECO:0000256" key="1">
    <source>
        <dbReference type="ARBA" id="ARBA00012528"/>
    </source>
</evidence>
<dbReference type="InterPro" id="IPR043128">
    <property type="entry name" value="Rev_trsase/Diguanyl_cyclase"/>
</dbReference>
<feature type="transmembrane region" description="Helical" evidence="3">
    <location>
        <begin position="70"/>
        <end position="94"/>
    </location>
</feature>
<dbReference type="InterPro" id="IPR050469">
    <property type="entry name" value="Diguanylate_Cyclase"/>
</dbReference>
<dbReference type="Pfam" id="PF00990">
    <property type="entry name" value="GGDEF"/>
    <property type="match status" value="1"/>
</dbReference>
<evidence type="ECO:0000259" key="4">
    <source>
        <dbReference type="PROSITE" id="PS50887"/>
    </source>
</evidence>
<dbReference type="OrthoDB" id="9812260at2"/>
<dbReference type="PROSITE" id="PS50887">
    <property type="entry name" value="GGDEF"/>
    <property type="match status" value="1"/>
</dbReference>
<dbReference type="SUPFAM" id="SSF55073">
    <property type="entry name" value="Nucleotide cyclase"/>
    <property type="match status" value="1"/>
</dbReference>
<dbReference type="SMART" id="SM00267">
    <property type="entry name" value="GGDEF"/>
    <property type="match status" value="1"/>
</dbReference>
<sequence length="271" mass="29489">MVADNETMPGSYLLPPLLFRLATSKDRTTLQPLRFASAFSITVTLIALVLNVTALSTLIVLGFVPNPKTALWVGSTLTVFITFPISFVLSHIIAKQVKCLSISHERYKHLSHTDGLTGLRNRAGLHAEAKHLDEDYCLAFFDIDHFKSINDNYGHAAGDAVISGIARRIAEAFPASSLLSRLGGEEFVVATSNIPLADFSAYCEACRQSVEAQPFVAESVSINVTISIGISTPRNDEAFENVMHRADVALYRAKQSGRNHVVVDDEQSLAG</sequence>
<gene>
    <name evidence="5" type="ORF">RRU01S_04_00570</name>
</gene>
<feature type="domain" description="GGDEF" evidence="4">
    <location>
        <begin position="134"/>
        <end position="266"/>
    </location>
</feature>
<proteinExistence type="predicted"/>
<evidence type="ECO:0000256" key="2">
    <source>
        <dbReference type="ARBA" id="ARBA00034247"/>
    </source>
</evidence>
<dbReference type="EC" id="2.7.7.65" evidence="1"/>
<dbReference type="CDD" id="cd01949">
    <property type="entry name" value="GGDEF"/>
    <property type="match status" value="1"/>
</dbReference>
<comment type="caution">
    <text evidence="5">The sequence shown here is derived from an EMBL/GenBank/DDBJ whole genome shotgun (WGS) entry which is preliminary data.</text>
</comment>
<feature type="transmembrane region" description="Helical" evidence="3">
    <location>
        <begin position="35"/>
        <end position="64"/>
    </location>
</feature>
<dbReference type="AlphaFoldDB" id="A0A081CRD9"/>
<dbReference type="PANTHER" id="PTHR45138">
    <property type="entry name" value="REGULATORY COMPONENTS OF SENSORY TRANSDUCTION SYSTEM"/>
    <property type="match status" value="1"/>
</dbReference>
<accession>A0A081CRD9</accession>
<dbReference type="Gene3D" id="3.30.70.270">
    <property type="match status" value="1"/>
</dbReference>
<keyword evidence="3" id="KW-1133">Transmembrane helix</keyword>
<dbReference type="PANTHER" id="PTHR45138:SF9">
    <property type="entry name" value="DIGUANYLATE CYCLASE DGCM-RELATED"/>
    <property type="match status" value="1"/>
</dbReference>
<dbReference type="FunFam" id="3.30.70.270:FF:000001">
    <property type="entry name" value="Diguanylate cyclase domain protein"/>
    <property type="match status" value="1"/>
</dbReference>
<evidence type="ECO:0000256" key="3">
    <source>
        <dbReference type="SAM" id="Phobius"/>
    </source>
</evidence>
<name>A0A081CRD9_9HYPH</name>
<evidence type="ECO:0000313" key="5">
    <source>
        <dbReference type="EMBL" id="GAK69235.1"/>
    </source>
</evidence>
<dbReference type="GO" id="GO:0052621">
    <property type="term" value="F:diguanylate cyclase activity"/>
    <property type="evidence" value="ECO:0007669"/>
    <property type="project" value="UniProtKB-EC"/>
</dbReference>
<dbReference type="eggNOG" id="COG3706">
    <property type="taxonomic scope" value="Bacteria"/>
</dbReference>
<organism evidence="5 6">
    <name type="scientific">Agrobacterium rubi TR3 = NBRC 13261</name>
    <dbReference type="NCBI Taxonomy" id="1368415"/>
    <lineage>
        <taxon>Bacteria</taxon>
        <taxon>Pseudomonadati</taxon>
        <taxon>Pseudomonadota</taxon>
        <taxon>Alphaproteobacteria</taxon>
        <taxon>Hyphomicrobiales</taxon>
        <taxon>Rhizobiaceae</taxon>
        <taxon>Rhizobium/Agrobacterium group</taxon>
        <taxon>Agrobacterium</taxon>
    </lineage>
</organism>
<reference evidence="5 6" key="1">
    <citation type="submission" date="2014-08" db="EMBL/GenBank/DDBJ databases">
        <title>Whole genome shotgun sequence of Rhizobium rubi NBRC 13261.</title>
        <authorList>
            <person name="Katano-Makiyama Y."/>
            <person name="Hosoyama A."/>
            <person name="Hashimoto M."/>
            <person name="Hosoyama Y."/>
            <person name="Noguchi M."/>
            <person name="Tsuchikane K."/>
            <person name="Uohara A."/>
            <person name="Ohji S."/>
            <person name="Ichikawa N."/>
            <person name="Kimura A."/>
            <person name="Yamazoe A."/>
            <person name="Fujita N."/>
        </authorList>
    </citation>
    <scope>NUCLEOTIDE SEQUENCE [LARGE SCALE GENOMIC DNA]</scope>
    <source>
        <strain evidence="5 6">NBRC 13261</strain>
    </source>
</reference>
<keyword evidence="3" id="KW-0472">Membrane</keyword>
<dbReference type="NCBIfam" id="TIGR00254">
    <property type="entry name" value="GGDEF"/>
    <property type="match status" value="1"/>
</dbReference>
<dbReference type="EMBL" id="BBJU01000004">
    <property type="protein sequence ID" value="GAK69235.1"/>
    <property type="molecule type" value="Genomic_DNA"/>
</dbReference>
<dbReference type="Proteomes" id="UP000028701">
    <property type="component" value="Unassembled WGS sequence"/>
</dbReference>
<comment type="catalytic activity">
    <reaction evidence="2">
        <text>2 GTP = 3',3'-c-di-GMP + 2 diphosphate</text>
        <dbReference type="Rhea" id="RHEA:24898"/>
        <dbReference type="ChEBI" id="CHEBI:33019"/>
        <dbReference type="ChEBI" id="CHEBI:37565"/>
        <dbReference type="ChEBI" id="CHEBI:58805"/>
        <dbReference type="EC" id="2.7.7.65"/>
    </reaction>
</comment>
<evidence type="ECO:0000313" key="6">
    <source>
        <dbReference type="Proteomes" id="UP000028701"/>
    </source>
</evidence>